<gene>
    <name evidence="2" type="ORF">KZY68_06900</name>
</gene>
<dbReference type="EMBL" id="JAHXRF010000009">
    <property type="protein sequence ID" value="MBW4865739.1"/>
    <property type="molecule type" value="Genomic_DNA"/>
</dbReference>
<feature type="signal peptide" evidence="1">
    <location>
        <begin position="1"/>
        <end position="26"/>
    </location>
</feature>
<name>A0AAW4NSP0_9BACT</name>
<dbReference type="RefSeq" id="WP_219427814.1">
    <property type="nucleotide sequence ID" value="NZ_JAHXRD010000010.1"/>
</dbReference>
<evidence type="ECO:0000313" key="2">
    <source>
        <dbReference type="EMBL" id="MBW4865739.1"/>
    </source>
</evidence>
<reference evidence="2" key="1">
    <citation type="submission" date="2021-07" db="EMBL/GenBank/DDBJ databases">
        <title>Genomic diversity and antimicrobial resistance of Prevotella spp. isolated from chronic lung disease airways.</title>
        <authorList>
            <person name="Webb K.A."/>
            <person name="Olagoke O.S."/>
            <person name="Baird T."/>
            <person name="Neill J."/>
            <person name="Pham A."/>
            <person name="Wells T.J."/>
            <person name="Ramsay K.A."/>
            <person name="Bell S.C."/>
            <person name="Sarovich D.S."/>
            <person name="Price E.P."/>
        </authorList>
    </citation>
    <scope>NUCLEOTIDE SEQUENCE</scope>
    <source>
        <strain evidence="2">SCHI0047.S.3</strain>
    </source>
</reference>
<comment type="caution">
    <text evidence="2">The sequence shown here is derived from an EMBL/GenBank/DDBJ whole genome shotgun (WGS) entry which is preliminary data.</text>
</comment>
<protein>
    <recommendedName>
        <fullName evidence="4">Asl1-like glycosyl hydrolase catalytic domain-containing protein</fullName>
    </recommendedName>
</protein>
<dbReference type="AlphaFoldDB" id="A0AAW4NSP0"/>
<accession>A0AAW4NSP0</accession>
<organism evidence="2 3">
    <name type="scientific">Segatella salivae</name>
    <dbReference type="NCBI Taxonomy" id="228604"/>
    <lineage>
        <taxon>Bacteria</taxon>
        <taxon>Pseudomonadati</taxon>
        <taxon>Bacteroidota</taxon>
        <taxon>Bacteroidia</taxon>
        <taxon>Bacteroidales</taxon>
        <taxon>Prevotellaceae</taxon>
        <taxon>Segatella</taxon>
    </lineage>
</organism>
<evidence type="ECO:0008006" key="4">
    <source>
        <dbReference type="Google" id="ProtNLM"/>
    </source>
</evidence>
<feature type="chain" id="PRO_5043744739" description="Asl1-like glycosyl hydrolase catalytic domain-containing protein" evidence="1">
    <location>
        <begin position="27"/>
        <end position="1019"/>
    </location>
</feature>
<proteinExistence type="predicted"/>
<keyword evidence="1" id="KW-0732">Signal</keyword>
<sequence>MNTLTKKNRKWMAVAAFLMLAHHGLAANEIVETPQVKGKITVNKAQDYVITDKIPFTNEGSVDIENTEHAAVIIREIKPSRVLKDWLSHITIKGSAASDGQNCQVKMYGRGSIILPYDKDIRPLTCYSGRNFNGKSCNDYTEGHNGEGFMKSLTEGTLNNKIMSFKLKRGYMVTFALGVEGWGYSRCFIADKEDLEMNLPENMASKVSSYRLFKWQDAKKANAASTEYKYLDLVNATSGFSWNEGHNLLPDMECVPNHIYEDYPSVSTIGKVNWACHSKNNNEPGNPSDDHPQDVATVLANWQEVMRTGLRLCSESSHDGSMNHLQAFLDSIDARGWRCDIIDLHCYWNQGQFNNLTNISNRYGKRPIWISEWVWGAWWSGQGIFNLVKDANDFSQRAQKALYDGTRPILEKLNSNPIVERYYYWDSEKRTSLWSRNEADTLSMLGKYYANMDEPLAFNRKNEYIPKVVYRSATDFNASLLNGTNEIKLTWNDPNGDMVDSVVVLCQRPGEKEYRHIANISLRDANSVYGSSYSYIDEAPNGTNKYRIAIYPVGKSEPCLNEPQTILIVSKKAIWKDVTSNYIVNADFDDEQEFSVSLPTGTDKHQAINGWKTTNNSNLGCSGVFGIASGQELNKKQVPLTNADNTNVGGALGISQGWNTPACYTQKIKLPAGTYRFSYAVFNAGNATETSNLCGYKIGSHAFVYSDYTSLEAGKWNVINFIPVTLMKETTVTLSLGFIAGNTTSTNNPYYFYDYFKVEQADLSKVDDAGYEAVYSDVTEKFMHNPGFDIEQDFQNHDVSNGASNHHKATNWTTDNHADYGSSAVFSFKNPKKLNKIASPDNNTYGETSGGCLGIVQGWGAEACYKQSIQLPKGTYRISYSVYNAANDETEITSRCGYKIQDNPFVYDTQNRFNVGTWTERLLPEFTINESTPITISLGYKAANTTSDKHPFLFFDYVMIEQIGDKETLGLHKIRYNSSQKGMGTATIYSAEGVKRPTLQRGLNIIKYADGSTQKVIRK</sequence>
<dbReference type="Proteomes" id="UP001196873">
    <property type="component" value="Unassembled WGS sequence"/>
</dbReference>
<evidence type="ECO:0000256" key="1">
    <source>
        <dbReference type="SAM" id="SignalP"/>
    </source>
</evidence>
<evidence type="ECO:0000313" key="3">
    <source>
        <dbReference type="Proteomes" id="UP001196873"/>
    </source>
</evidence>